<dbReference type="Gene3D" id="3.10.420.10">
    <property type="entry name" value="SecB-like"/>
    <property type="match status" value="1"/>
</dbReference>
<dbReference type="InterPro" id="IPR003708">
    <property type="entry name" value="SecB"/>
</dbReference>
<dbReference type="AlphaFoldDB" id="A0A3A1Y5D2"/>
<dbReference type="Pfam" id="PF02556">
    <property type="entry name" value="SecB"/>
    <property type="match status" value="1"/>
</dbReference>
<keyword evidence="6" id="KW-1185">Reference proteome</keyword>
<dbReference type="Proteomes" id="UP000265691">
    <property type="component" value="Unassembled WGS sequence"/>
</dbReference>
<name>A0A3A1Y5D2_9GAMM</name>
<evidence type="ECO:0000256" key="2">
    <source>
        <dbReference type="ARBA" id="ARBA00022448"/>
    </source>
</evidence>
<reference evidence="5 6" key="1">
    <citation type="submission" date="2017-08" db="EMBL/GenBank/DDBJ databases">
        <title>Reclassification of Bisgaard taxon 37 and 44.</title>
        <authorList>
            <person name="Christensen H."/>
        </authorList>
    </citation>
    <scope>NUCLEOTIDE SEQUENCE [LARGE SCALE GENOMIC DNA]</scope>
    <source>
        <strain evidence="5 6">B96_3</strain>
    </source>
</reference>
<keyword evidence="2" id="KW-0813">Transport</keyword>
<comment type="similarity">
    <text evidence="1">Belongs to the SecB family.</text>
</comment>
<protein>
    <recommendedName>
        <fullName evidence="7">Preprotein translocase subunit SecB</fullName>
    </recommendedName>
</protein>
<evidence type="ECO:0000256" key="1">
    <source>
        <dbReference type="ARBA" id="ARBA00009990"/>
    </source>
</evidence>
<evidence type="ECO:0000313" key="6">
    <source>
        <dbReference type="Proteomes" id="UP000265691"/>
    </source>
</evidence>
<dbReference type="InterPro" id="IPR035958">
    <property type="entry name" value="SecB-like_sf"/>
</dbReference>
<evidence type="ECO:0008006" key="7">
    <source>
        <dbReference type="Google" id="ProtNLM"/>
    </source>
</evidence>
<keyword evidence="4" id="KW-0811">Translocation</keyword>
<dbReference type="GO" id="GO:0015031">
    <property type="term" value="P:protein transport"/>
    <property type="evidence" value="ECO:0007669"/>
    <property type="project" value="UniProtKB-KW"/>
</dbReference>
<keyword evidence="3" id="KW-0653">Protein transport</keyword>
<dbReference type="PANTHER" id="PTHR36918:SF1">
    <property type="entry name" value="PROTEIN-EXPORT PROTEIN SECB"/>
    <property type="match status" value="1"/>
</dbReference>
<accession>A0A3A1Y5D2</accession>
<dbReference type="PANTHER" id="PTHR36918">
    <property type="match status" value="1"/>
</dbReference>
<comment type="caution">
    <text evidence="5">The sequence shown here is derived from an EMBL/GenBank/DDBJ whole genome shotgun (WGS) entry which is preliminary data.</text>
</comment>
<organism evidence="5 6">
    <name type="scientific">Psittacicella hinzii</name>
    <dbReference type="NCBI Taxonomy" id="2028575"/>
    <lineage>
        <taxon>Bacteria</taxon>
        <taxon>Pseudomonadati</taxon>
        <taxon>Pseudomonadota</taxon>
        <taxon>Gammaproteobacteria</taxon>
        <taxon>Pasteurellales</taxon>
        <taxon>Psittacicellaceae</taxon>
        <taxon>Psittacicella</taxon>
    </lineage>
</organism>
<dbReference type="GO" id="GO:0051082">
    <property type="term" value="F:unfolded protein binding"/>
    <property type="evidence" value="ECO:0007669"/>
    <property type="project" value="InterPro"/>
</dbReference>
<dbReference type="GO" id="GO:0051262">
    <property type="term" value="P:protein tetramerization"/>
    <property type="evidence" value="ECO:0007669"/>
    <property type="project" value="InterPro"/>
</dbReference>
<dbReference type="EMBL" id="NRHC01000055">
    <property type="protein sequence ID" value="RIY32476.1"/>
    <property type="molecule type" value="Genomic_DNA"/>
</dbReference>
<dbReference type="SUPFAM" id="SSF54611">
    <property type="entry name" value="SecB-like"/>
    <property type="match status" value="1"/>
</dbReference>
<dbReference type="RefSeq" id="WP_119525214.1">
    <property type="nucleotide sequence ID" value="NZ_NRHC01000055.1"/>
</dbReference>
<evidence type="ECO:0000313" key="5">
    <source>
        <dbReference type="EMBL" id="RIY32476.1"/>
    </source>
</evidence>
<sequence>MAEQAQRTNRILSIRLVDASFEAPNKINLLNQDQNELANQRPDLRVDLSEVKVEKVNDEGVYNVSLGLTVTCDLQDKTNLFISEAKSVATVTIADEEDPSSQIFLNGSVVDVLYNDLRELTFDLITSGGFPEFQLQFLSFEQQYILNNAERLNLNLPTGEKK</sequence>
<dbReference type="OrthoDB" id="9795145at2"/>
<proteinExistence type="inferred from homology"/>
<evidence type="ECO:0000256" key="4">
    <source>
        <dbReference type="ARBA" id="ARBA00023010"/>
    </source>
</evidence>
<gene>
    <name evidence="5" type="ORF">CKF54_04680</name>
</gene>
<evidence type="ECO:0000256" key="3">
    <source>
        <dbReference type="ARBA" id="ARBA00022927"/>
    </source>
</evidence>